<dbReference type="Proteomes" id="UP000887013">
    <property type="component" value="Unassembled WGS sequence"/>
</dbReference>
<dbReference type="AlphaFoldDB" id="A0A8X6TVM6"/>
<protein>
    <submittedName>
        <fullName evidence="1">Uncharacterized protein</fullName>
    </submittedName>
</protein>
<keyword evidence="2" id="KW-1185">Reference proteome</keyword>
<comment type="caution">
    <text evidence="1">The sequence shown here is derived from an EMBL/GenBank/DDBJ whole genome shotgun (WGS) entry which is preliminary data.</text>
</comment>
<gene>
    <name evidence="1" type="ORF">NPIL_23671</name>
</gene>
<reference evidence="1" key="1">
    <citation type="submission" date="2020-08" db="EMBL/GenBank/DDBJ databases">
        <title>Multicomponent nature underlies the extraordinary mechanical properties of spider dragline silk.</title>
        <authorList>
            <person name="Kono N."/>
            <person name="Nakamura H."/>
            <person name="Mori M."/>
            <person name="Yoshida Y."/>
            <person name="Ohtoshi R."/>
            <person name="Malay A.D."/>
            <person name="Moran D.A.P."/>
            <person name="Tomita M."/>
            <person name="Numata K."/>
            <person name="Arakawa K."/>
        </authorList>
    </citation>
    <scope>NUCLEOTIDE SEQUENCE</scope>
</reference>
<proteinExistence type="predicted"/>
<sequence length="131" mass="15093">MAANAICKLDAKACLSKESFTKCNHYNESFTYEFFETMRTMSVKSKEPQLANRPRKEKNGKGDTTEYINGGAFWNCEEWSYANIKPLTFLSSRTFYDLFIIITILMSSTWITEKIIFRTSEFGKDAGMCLV</sequence>
<evidence type="ECO:0000313" key="2">
    <source>
        <dbReference type="Proteomes" id="UP000887013"/>
    </source>
</evidence>
<accession>A0A8X6TVM6</accession>
<name>A0A8X6TVM6_NEPPI</name>
<organism evidence="1 2">
    <name type="scientific">Nephila pilipes</name>
    <name type="common">Giant wood spider</name>
    <name type="synonym">Nephila maculata</name>
    <dbReference type="NCBI Taxonomy" id="299642"/>
    <lineage>
        <taxon>Eukaryota</taxon>
        <taxon>Metazoa</taxon>
        <taxon>Ecdysozoa</taxon>
        <taxon>Arthropoda</taxon>
        <taxon>Chelicerata</taxon>
        <taxon>Arachnida</taxon>
        <taxon>Araneae</taxon>
        <taxon>Araneomorphae</taxon>
        <taxon>Entelegynae</taxon>
        <taxon>Araneoidea</taxon>
        <taxon>Nephilidae</taxon>
        <taxon>Nephila</taxon>
    </lineage>
</organism>
<evidence type="ECO:0000313" key="1">
    <source>
        <dbReference type="EMBL" id="GFT51237.1"/>
    </source>
</evidence>
<dbReference type="EMBL" id="BMAW01065635">
    <property type="protein sequence ID" value="GFT51237.1"/>
    <property type="molecule type" value="Genomic_DNA"/>
</dbReference>